<reference evidence="1 2" key="1">
    <citation type="submission" date="2021-06" db="EMBL/GenBank/DDBJ databases">
        <authorList>
            <person name="Kallberg Y."/>
            <person name="Tangrot J."/>
            <person name="Rosling A."/>
        </authorList>
    </citation>
    <scope>NUCLEOTIDE SEQUENCE [LARGE SCALE GENOMIC DNA]</scope>
    <source>
        <strain evidence="1 2">120-4 pot B 10/14</strain>
    </source>
</reference>
<gene>
    <name evidence="1" type="ORF">GMARGA_LOCUS37864</name>
</gene>
<accession>A0ABN7X3R6</accession>
<proteinExistence type="predicted"/>
<sequence length="81" mass="8716">APMGNHVIPIDCKIATRLPIAVVALFNDINHAANDPTIILLVPNPNICKDKGSDTNGASANVGANKLSIIEFFNFSRKFKK</sequence>
<feature type="non-terminal residue" evidence="1">
    <location>
        <position position="81"/>
    </location>
</feature>
<name>A0ABN7X3R6_GIGMA</name>
<protein>
    <submittedName>
        <fullName evidence="1">43339_t:CDS:1</fullName>
    </submittedName>
</protein>
<dbReference type="Proteomes" id="UP000789901">
    <property type="component" value="Unassembled WGS sequence"/>
</dbReference>
<evidence type="ECO:0000313" key="1">
    <source>
        <dbReference type="EMBL" id="CAG8845849.1"/>
    </source>
</evidence>
<dbReference type="EMBL" id="CAJVQB010081171">
    <property type="protein sequence ID" value="CAG8845849.1"/>
    <property type="molecule type" value="Genomic_DNA"/>
</dbReference>
<keyword evidence="2" id="KW-1185">Reference proteome</keyword>
<comment type="caution">
    <text evidence="1">The sequence shown here is derived from an EMBL/GenBank/DDBJ whole genome shotgun (WGS) entry which is preliminary data.</text>
</comment>
<feature type="non-terminal residue" evidence="1">
    <location>
        <position position="1"/>
    </location>
</feature>
<organism evidence="1 2">
    <name type="scientific">Gigaspora margarita</name>
    <dbReference type="NCBI Taxonomy" id="4874"/>
    <lineage>
        <taxon>Eukaryota</taxon>
        <taxon>Fungi</taxon>
        <taxon>Fungi incertae sedis</taxon>
        <taxon>Mucoromycota</taxon>
        <taxon>Glomeromycotina</taxon>
        <taxon>Glomeromycetes</taxon>
        <taxon>Diversisporales</taxon>
        <taxon>Gigasporaceae</taxon>
        <taxon>Gigaspora</taxon>
    </lineage>
</organism>
<evidence type="ECO:0000313" key="2">
    <source>
        <dbReference type="Proteomes" id="UP000789901"/>
    </source>
</evidence>